<feature type="transmembrane region" description="Helical" evidence="1">
    <location>
        <begin position="280"/>
        <end position="299"/>
    </location>
</feature>
<keyword evidence="1" id="KW-0812">Transmembrane</keyword>
<keyword evidence="1" id="KW-1133">Transmembrane helix</keyword>
<feature type="transmembrane region" description="Helical" evidence="1">
    <location>
        <begin position="127"/>
        <end position="147"/>
    </location>
</feature>
<feature type="transmembrane region" description="Helical" evidence="1">
    <location>
        <begin position="38"/>
        <end position="58"/>
    </location>
</feature>
<feature type="transmembrane region" description="Helical" evidence="1">
    <location>
        <begin position="70"/>
        <end position="92"/>
    </location>
</feature>
<reference evidence="3" key="1">
    <citation type="submission" date="2020-07" db="EMBL/GenBank/DDBJ databases">
        <title>Huge and variable diversity of episymbiotic CPR bacteria and DPANN archaea in groundwater ecosystems.</title>
        <authorList>
            <person name="He C.Y."/>
            <person name="Keren R."/>
            <person name="Whittaker M."/>
            <person name="Farag I.F."/>
            <person name="Doudna J."/>
            <person name="Cate J.H.D."/>
            <person name="Banfield J.F."/>
        </authorList>
    </citation>
    <scope>NUCLEOTIDE SEQUENCE</scope>
    <source>
        <strain evidence="3">NC_groundwater_763_Ag_S-0.2um_68_21</strain>
    </source>
</reference>
<keyword evidence="1" id="KW-0472">Membrane</keyword>
<comment type="caution">
    <text evidence="3">The sequence shown here is derived from an EMBL/GenBank/DDBJ whole genome shotgun (WGS) entry which is preliminary data.</text>
</comment>
<dbReference type="Pfam" id="PF00892">
    <property type="entry name" value="EamA"/>
    <property type="match status" value="2"/>
</dbReference>
<feature type="transmembrane region" description="Helical" evidence="1">
    <location>
        <begin position="251"/>
        <end position="273"/>
    </location>
</feature>
<feature type="transmembrane region" description="Helical" evidence="1">
    <location>
        <begin position="159"/>
        <end position="179"/>
    </location>
</feature>
<dbReference type="GO" id="GO:0016020">
    <property type="term" value="C:membrane"/>
    <property type="evidence" value="ECO:0007669"/>
    <property type="project" value="InterPro"/>
</dbReference>
<dbReference type="Gene3D" id="1.10.3730.20">
    <property type="match status" value="1"/>
</dbReference>
<feature type="transmembrane region" description="Helical" evidence="1">
    <location>
        <begin position="104"/>
        <end position="121"/>
    </location>
</feature>
<evidence type="ECO:0000259" key="2">
    <source>
        <dbReference type="Pfam" id="PF00892"/>
    </source>
</evidence>
<dbReference type="InterPro" id="IPR000620">
    <property type="entry name" value="EamA_dom"/>
</dbReference>
<proteinExistence type="predicted"/>
<dbReference type="EMBL" id="JACPUR010000023">
    <property type="protein sequence ID" value="MBI3128016.1"/>
    <property type="molecule type" value="Genomic_DNA"/>
</dbReference>
<dbReference type="SUPFAM" id="SSF103481">
    <property type="entry name" value="Multidrug resistance efflux transporter EmrE"/>
    <property type="match status" value="2"/>
</dbReference>
<evidence type="ECO:0000313" key="4">
    <source>
        <dbReference type="Proteomes" id="UP000782312"/>
    </source>
</evidence>
<evidence type="ECO:0000256" key="1">
    <source>
        <dbReference type="SAM" id="Phobius"/>
    </source>
</evidence>
<protein>
    <submittedName>
        <fullName evidence="3">DMT family transporter</fullName>
    </submittedName>
</protein>
<dbReference type="Proteomes" id="UP000782312">
    <property type="component" value="Unassembled WGS sequence"/>
</dbReference>
<gene>
    <name evidence="3" type="ORF">HYZ11_10470</name>
</gene>
<feature type="domain" description="EamA" evidence="2">
    <location>
        <begin position="7"/>
        <end position="143"/>
    </location>
</feature>
<dbReference type="PANTHER" id="PTHR22911">
    <property type="entry name" value="ACYL-MALONYL CONDENSING ENZYME-RELATED"/>
    <property type="match status" value="1"/>
</dbReference>
<dbReference type="PANTHER" id="PTHR22911:SF137">
    <property type="entry name" value="SOLUTE CARRIER FAMILY 35 MEMBER G2-RELATED"/>
    <property type="match status" value="1"/>
</dbReference>
<dbReference type="AlphaFoldDB" id="A0A932I287"/>
<name>A0A932I287_UNCTE</name>
<evidence type="ECO:0000313" key="3">
    <source>
        <dbReference type="EMBL" id="MBI3128016.1"/>
    </source>
</evidence>
<feature type="transmembrane region" description="Helical" evidence="1">
    <location>
        <begin position="6"/>
        <end position="26"/>
    </location>
</feature>
<accession>A0A932I287</accession>
<dbReference type="InterPro" id="IPR037185">
    <property type="entry name" value="EmrE-like"/>
</dbReference>
<feature type="transmembrane region" description="Helical" evidence="1">
    <location>
        <begin position="191"/>
        <end position="212"/>
    </location>
</feature>
<feature type="domain" description="EamA" evidence="2">
    <location>
        <begin position="162"/>
        <end position="299"/>
    </location>
</feature>
<sequence length="300" mass="31983">MDSTHALGLMFAASALAAWSCLSFFIRAALKDAPLLQTTATTTLCNAILVLPAAWLLLPASAFRPSRPGTYLLLALIAFFMIALSRLTYYFAIRRIGPSRSVPIAASTPVVTGLLAALFLGEPLSPRIFTGLALFVAGVTTVVRAGQSPAHAGPASRRDLLVGYLSAIATTFIWSSTGVMMKAAGKDMPPMAVAAMAIWLGAPMAWLIAWRFEPGLSPSRIPPGNWRWVFLAAVCQTVAIPSYSLAMNHTLAVNVSSITSMQPLLVILLARLFLREAENVNWRLLLGAAMTVSGTLTVVL</sequence>
<organism evidence="3 4">
    <name type="scientific">Tectimicrobiota bacterium</name>
    <dbReference type="NCBI Taxonomy" id="2528274"/>
    <lineage>
        <taxon>Bacteria</taxon>
        <taxon>Pseudomonadati</taxon>
        <taxon>Nitrospinota/Tectimicrobiota group</taxon>
        <taxon>Candidatus Tectimicrobiota</taxon>
    </lineage>
</organism>